<evidence type="ECO:0000313" key="3">
    <source>
        <dbReference type="Proteomes" id="UP000002247"/>
    </source>
</evidence>
<proteinExistence type="predicted"/>
<dbReference type="RefSeq" id="WP_013139093.1">
    <property type="nucleotide sequence ID" value="NC_014168.1"/>
</dbReference>
<sequence length="227" mass="24066">MRLRGAVAGIAAPLLVIASAHNAAADPSPLPPDTDLAQFLPARQEFPAGWTIGERDGREKAAGFSKDGILAEFGKHATPKNCYPDALVFFSASGIAEGGKPAEPASGSYVFVTIVRSDEDPRARGYAKILHYWVDNCSTYSVEAIPDWSGPITGSVSARAMPIVRADDSVAIRVTEKGTSGQDVELTAIAARLRGVEVLATGYPGADERLVDALFRATVDRIDQWAP</sequence>
<evidence type="ECO:0000313" key="2">
    <source>
        <dbReference type="EMBL" id="ADG98643.1"/>
    </source>
</evidence>
<dbReference type="AlphaFoldDB" id="D6Z9X3"/>
<evidence type="ECO:0008006" key="4">
    <source>
        <dbReference type="Google" id="ProtNLM"/>
    </source>
</evidence>
<dbReference type="Proteomes" id="UP000002247">
    <property type="component" value="Chromosome"/>
</dbReference>
<keyword evidence="3" id="KW-1185">Reference proteome</keyword>
<feature type="signal peptide" evidence="1">
    <location>
        <begin position="1"/>
        <end position="25"/>
    </location>
</feature>
<organism evidence="2 3">
    <name type="scientific">Segniliparus rotundus (strain ATCC BAA-972 / CDC 1076 / CIP 108378 / DSM 44985 / JCM 13578)</name>
    <dbReference type="NCBI Taxonomy" id="640132"/>
    <lineage>
        <taxon>Bacteria</taxon>
        <taxon>Bacillati</taxon>
        <taxon>Actinomycetota</taxon>
        <taxon>Actinomycetes</taxon>
        <taxon>Mycobacteriales</taxon>
        <taxon>Segniliparaceae</taxon>
        <taxon>Segniliparus</taxon>
    </lineage>
</organism>
<keyword evidence="1" id="KW-0732">Signal</keyword>
<reference evidence="2 3" key="1">
    <citation type="journal article" date="2010" name="Stand. Genomic Sci.">
        <title>Complete genome sequence of Segniliparus rotundus type strain (CDC 1076).</title>
        <authorList>
            <person name="Sikorski J."/>
            <person name="Lapidus A."/>
            <person name="Copeland A."/>
            <person name="Misra M."/>
            <person name="Glavina Del Rio T."/>
            <person name="Nolan M."/>
            <person name="Lucas S."/>
            <person name="Chen F."/>
            <person name="Tice H."/>
            <person name="Cheng J.F."/>
            <person name="Jando M."/>
            <person name="Schneider S."/>
            <person name="Bruce D."/>
            <person name="Goodwin L."/>
            <person name="Pitluck S."/>
            <person name="Liolios K."/>
            <person name="Mikhailova N."/>
            <person name="Pati A."/>
            <person name="Ivanova N."/>
            <person name="Mavromatis K."/>
            <person name="Chen A."/>
            <person name="Palaniappan K."/>
            <person name="Chertkov O."/>
            <person name="Land M."/>
            <person name="Hauser L."/>
            <person name="Chang Y.J."/>
            <person name="Jeffries C.D."/>
            <person name="Brettin T."/>
            <person name="Detter J.C."/>
            <person name="Han C."/>
            <person name="Rohde M."/>
            <person name="Goker M."/>
            <person name="Bristow J."/>
            <person name="Eisen J.A."/>
            <person name="Markowitz V."/>
            <person name="Hugenholtz P."/>
            <person name="Kyrpides N.C."/>
            <person name="Klenk H.P."/>
        </authorList>
    </citation>
    <scope>NUCLEOTIDE SEQUENCE [LARGE SCALE GENOMIC DNA]</scope>
    <source>
        <strain evidence="3">ATCC BAA-972 / CDC 1076 / CIP 108378 / DSM 44985 / JCM 13578</strain>
    </source>
</reference>
<name>D6Z9X3_SEGRD</name>
<feature type="chain" id="PRO_5003091778" description="PknH-like extracellular domain-containing protein" evidence="1">
    <location>
        <begin position="26"/>
        <end position="227"/>
    </location>
</feature>
<dbReference type="STRING" id="640132.Srot_2191"/>
<protein>
    <recommendedName>
        <fullName evidence="4">PknH-like extracellular domain-containing protein</fullName>
    </recommendedName>
</protein>
<dbReference type="HOGENOM" id="CLU_1209125_0_0_11"/>
<evidence type="ECO:0000256" key="1">
    <source>
        <dbReference type="SAM" id="SignalP"/>
    </source>
</evidence>
<gene>
    <name evidence="2" type="ordered locus">Srot_2191</name>
</gene>
<dbReference type="EMBL" id="CP001958">
    <property type="protein sequence ID" value="ADG98643.1"/>
    <property type="molecule type" value="Genomic_DNA"/>
</dbReference>
<accession>D6Z9X3</accession>
<dbReference type="KEGG" id="srt:Srot_2191"/>